<dbReference type="Proteomes" id="UP001595648">
    <property type="component" value="Unassembled WGS sequence"/>
</dbReference>
<dbReference type="Pfam" id="PF01546">
    <property type="entry name" value="Peptidase_M20"/>
    <property type="match status" value="1"/>
</dbReference>
<dbReference type="InterPro" id="IPR010158">
    <property type="entry name" value="Amidase_Cbmase"/>
</dbReference>
<evidence type="ECO:0000313" key="2">
    <source>
        <dbReference type="EMBL" id="MFC3323650.1"/>
    </source>
</evidence>
<dbReference type="Gene3D" id="3.30.70.360">
    <property type="match status" value="1"/>
</dbReference>
<dbReference type="PANTHER" id="PTHR32494">
    <property type="entry name" value="ALLANTOATE DEIMINASE-RELATED"/>
    <property type="match status" value="1"/>
</dbReference>
<proteinExistence type="predicted"/>
<keyword evidence="3" id="KW-1185">Reference proteome</keyword>
<sequence length="169" mass="18793">MPILVGVGPDICLSDAVPSRNQTIIHDDNILVIVAGKIGERRLQFEAIPDNTTIYFLWLRHAAVTEAATLAACEAKILDTWEWGGRIFDRALVNLVRRKAQELGYSHRDLPSQAGHDAYFMTRICPTTMIFTPCKDGITHNNAEFTTKEEISPGFDVLMHSVVAQADRG</sequence>
<name>A0ABV7MQL5_9HYPH</name>
<gene>
    <name evidence="2" type="ORF">ACFOJ9_18020</name>
</gene>
<evidence type="ECO:0000256" key="1">
    <source>
        <dbReference type="ARBA" id="ARBA00022801"/>
    </source>
</evidence>
<organism evidence="2 3">
    <name type="scientific">Mesorhizobium cantuariense</name>
    <dbReference type="NCBI Taxonomy" id="1300275"/>
    <lineage>
        <taxon>Bacteria</taxon>
        <taxon>Pseudomonadati</taxon>
        <taxon>Pseudomonadota</taxon>
        <taxon>Alphaproteobacteria</taxon>
        <taxon>Hyphomicrobiales</taxon>
        <taxon>Phyllobacteriaceae</taxon>
        <taxon>Mesorhizobium</taxon>
    </lineage>
</organism>
<reference evidence="3" key="1">
    <citation type="journal article" date="2019" name="Int. J. Syst. Evol. Microbiol.">
        <title>The Global Catalogue of Microorganisms (GCM) 10K type strain sequencing project: providing services to taxonomists for standard genome sequencing and annotation.</title>
        <authorList>
            <consortium name="The Broad Institute Genomics Platform"/>
            <consortium name="The Broad Institute Genome Sequencing Center for Infectious Disease"/>
            <person name="Wu L."/>
            <person name="Ma J."/>
        </authorList>
    </citation>
    <scope>NUCLEOTIDE SEQUENCE [LARGE SCALE GENOMIC DNA]</scope>
    <source>
        <strain evidence="3">ICMP 19515</strain>
    </source>
</reference>
<dbReference type="Gene3D" id="3.40.630.10">
    <property type="entry name" value="Zn peptidases"/>
    <property type="match status" value="1"/>
</dbReference>
<dbReference type="RefSeq" id="WP_378980254.1">
    <property type="nucleotide sequence ID" value="NZ_JBHRVD010000001.1"/>
</dbReference>
<dbReference type="SUPFAM" id="SSF53187">
    <property type="entry name" value="Zn-dependent exopeptidases"/>
    <property type="match status" value="1"/>
</dbReference>
<accession>A0ABV7MQL5</accession>
<dbReference type="InterPro" id="IPR002933">
    <property type="entry name" value="Peptidase_M20"/>
</dbReference>
<dbReference type="EMBL" id="JBHRVD010000001">
    <property type="protein sequence ID" value="MFC3323650.1"/>
    <property type="molecule type" value="Genomic_DNA"/>
</dbReference>
<keyword evidence="1" id="KW-0378">Hydrolase</keyword>
<protein>
    <submittedName>
        <fullName evidence="2">M20/M25/M40 family metallo-hydrolase</fullName>
    </submittedName>
</protein>
<evidence type="ECO:0000313" key="3">
    <source>
        <dbReference type="Proteomes" id="UP001595648"/>
    </source>
</evidence>
<dbReference type="PANTHER" id="PTHR32494:SF5">
    <property type="entry name" value="ALLANTOATE AMIDOHYDROLASE"/>
    <property type="match status" value="1"/>
</dbReference>
<comment type="caution">
    <text evidence="2">The sequence shown here is derived from an EMBL/GenBank/DDBJ whole genome shotgun (WGS) entry which is preliminary data.</text>
</comment>